<evidence type="ECO:0000256" key="1">
    <source>
        <dbReference type="PROSITE-ProRule" id="PRU00042"/>
    </source>
</evidence>
<protein>
    <recommendedName>
        <fullName evidence="3">C2H2-type domain-containing protein</fullName>
    </recommendedName>
</protein>
<feature type="region of interest" description="Disordered" evidence="2">
    <location>
        <begin position="300"/>
        <end position="332"/>
    </location>
</feature>
<dbReference type="OrthoDB" id="2152896at2759"/>
<keyword evidence="5" id="KW-1185">Reference proteome</keyword>
<evidence type="ECO:0000313" key="4">
    <source>
        <dbReference type="EMBL" id="QUC19763.1"/>
    </source>
</evidence>
<feature type="compositionally biased region" description="Basic and acidic residues" evidence="2">
    <location>
        <begin position="225"/>
        <end position="239"/>
    </location>
</feature>
<name>A0A8E5HQY3_USTVR</name>
<feature type="region of interest" description="Disordered" evidence="2">
    <location>
        <begin position="98"/>
        <end position="167"/>
    </location>
</feature>
<keyword evidence="1" id="KW-0862">Zinc</keyword>
<dbReference type="PROSITE" id="PS50157">
    <property type="entry name" value="ZINC_FINGER_C2H2_2"/>
    <property type="match status" value="1"/>
</dbReference>
<dbReference type="AlphaFoldDB" id="A0A8E5HQY3"/>
<feature type="compositionally biased region" description="Polar residues" evidence="2">
    <location>
        <begin position="382"/>
        <end position="394"/>
    </location>
</feature>
<dbReference type="Proteomes" id="UP000027002">
    <property type="component" value="Chromosome 3"/>
</dbReference>
<evidence type="ECO:0000259" key="3">
    <source>
        <dbReference type="PROSITE" id="PS50157"/>
    </source>
</evidence>
<reference evidence="4" key="1">
    <citation type="submission" date="2020-03" db="EMBL/GenBank/DDBJ databases">
        <title>A mixture of massive structural variations and highly conserved coding sequences in Ustilaginoidea virens genome.</title>
        <authorList>
            <person name="Zhang K."/>
            <person name="Zhao Z."/>
            <person name="Zhang Z."/>
            <person name="Li Y."/>
            <person name="Hsiang T."/>
            <person name="Sun W."/>
        </authorList>
    </citation>
    <scope>NUCLEOTIDE SEQUENCE</scope>
    <source>
        <strain evidence="4">UV-8b</strain>
    </source>
</reference>
<feature type="region of interest" description="Disordered" evidence="2">
    <location>
        <begin position="382"/>
        <end position="437"/>
    </location>
</feature>
<organism evidence="4 5">
    <name type="scientific">Ustilaginoidea virens</name>
    <name type="common">Rice false smut fungus</name>
    <name type="synonym">Villosiclava virens</name>
    <dbReference type="NCBI Taxonomy" id="1159556"/>
    <lineage>
        <taxon>Eukaryota</taxon>
        <taxon>Fungi</taxon>
        <taxon>Dikarya</taxon>
        <taxon>Ascomycota</taxon>
        <taxon>Pezizomycotina</taxon>
        <taxon>Sordariomycetes</taxon>
        <taxon>Hypocreomycetidae</taxon>
        <taxon>Hypocreales</taxon>
        <taxon>Clavicipitaceae</taxon>
        <taxon>Ustilaginoidea</taxon>
    </lineage>
</organism>
<keyword evidence="1" id="KW-0863">Zinc-finger</keyword>
<proteinExistence type="predicted"/>
<dbReference type="KEGG" id="uvi:66064782"/>
<feature type="domain" description="C2H2-type" evidence="3">
    <location>
        <begin position="170"/>
        <end position="197"/>
    </location>
</feature>
<feature type="compositionally biased region" description="Polar residues" evidence="2">
    <location>
        <begin position="347"/>
        <end position="356"/>
    </location>
</feature>
<sequence length="437" mass="46779">MQQSTSRPLTLQRPCLSNPLTSAIPGRQSHARNNSHTLLLPSSLNANHRVTRRKSVTTPGPSLAVLSAAVVSGEQTAAIPIANGGRRTSTSKAALARSSLVGSLPSPPASLPTHKTVPEGKQESQDSAIDDDANDVSADEAANLQGDRTRRSSDGQSPLKDSKRSNRVEVRCDKCGKSYKHSSCLTKHLWEHTPEWSLTSKLLISKHQQVQLLEAASVLVAMNGKEDSATPPESTKDSASEPDSPSPAASGYSEQAEHPSSADTTPPPMLEEAGFNRLVCRDGNGLGFSRTYRSAGSGSMPAGFAYGHFRQPSHDRRPPSSGANRTGEEDRDLAAAVELLSCSFNSNNASHSSTLTVPSDVPPVPPVPAQYLDQATSFSSAGFINSFPQRQPESFTRGESRRGGEDVKMEESDDDFDMQSRARSDEDDDGVFGRMEE</sequence>
<dbReference type="EMBL" id="CP072755">
    <property type="protein sequence ID" value="QUC19763.1"/>
    <property type="molecule type" value="Genomic_DNA"/>
</dbReference>
<gene>
    <name evidence="4" type="ORF">UV8b_04004</name>
</gene>
<dbReference type="PROSITE" id="PS00028">
    <property type="entry name" value="ZINC_FINGER_C2H2_1"/>
    <property type="match status" value="1"/>
</dbReference>
<evidence type="ECO:0000313" key="5">
    <source>
        <dbReference type="Proteomes" id="UP000027002"/>
    </source>
</evidence>
<dbReference type="GO" id="GO:0008270">
    <property type="term" value="F:zinc ion binding"/>
    <property type="evidence" value="ECO:0007669"/>
    <property type="project" value="UniProtKB-KW"/>
</dbReference>
<accession>A0A8E5HQY3</accession>
<keyword evidence="1" id="KW-0479">Metal-binding</keyword>
<dbReference type="GeneID" id="66064782"/>
<feature type="region of interest" description="Disordered" evidence="2">
    <location>
        <begin position="225"/>
        <end position="271"/>
    </location>
</feature>
<feature type="region of interest" description="Disordered" evidence="2">
    <location>
        <begin position="347"/>
        <end position="369"/>
    </location>
</feature>
<dbReference type="InterPro" id="IPR013087">
    <property type="entry name" value="Znf_C2H2_type"/>
</dbReference>
<feature type="compositionally biased region" description="Basic and acidic residues" evidence="2">
    <location>
        <begin position="396"/>
        <end position="410"/>
    </location>
</feature>
<feature type="compositionally biased region" description="Low complexity" evidence="2">
    <location>
        <begin position="241"/>
        <end position="250"/>
    </location>
</feature>
<evidence type="ECO:0000256" key="2">
    <source>
        <dbReference type="SAM" id="MobiDB-lite"/>
    </source>
</evidence>
<dbReference type="RefSeq" id="XP_042997436.1">
    <property type="nucleotide sequence ID" value="XM_043141502.1"/>
</dbReference>
<feature type="compositionally biased region" description="Acidic residues" evidence="2">
    <location>
        <begin position="128"/>
        <end position="138"/>
    </location>
</feature>